<accession>A0A6B0GH35</accession>
<keyword evidence="1" id="KW-0812">Transmembrane</keyword>
<dbReference type="Proteomes" id="UP000451471">
    <property type="component" value="Unassembled WGS sequence"/>
</dbReference>
<protein>
    <submittedName>
        <fullName evidence="2">Uncharacterized protein</fullName>
    </submittedName>
</protein>
<feature type="transmembrane region" description="Helical" evidence="1">
    <location>
        <begin position="57"/>
        <end position="81"/>
    </location>
</feature>
<gene>
    <name evidence="2" type="ORF">GQS65_05165</name>
</gene>
<evidence type="ECO:0000313" key="2">
    <source>
        <dbReference type="EMBL" id="MWG33890.1"/>
    </source>
</evidence>
<comment type="caution">
    <text evidence="2">The sequence shown here is derived from an EMBL/GenBank/DDBJ whole genome shotgun (WGS) entry which is preliminary data.</text>
</comment>
<dbReference type="RefSeq" id="WP_158203613.1">
    <property type="nucleotide sequence ID" value="NZ_WSZK01000012.1"/>
</dbReference>
<evidence type="ECO:0000256" key="1">
    <source>
        <dbReference type="SAM" id="Phobius"/>
    </source>
</evidence>
<feature type="transmembrane region" description="Helical" evidence="1">
    <location>
        <begin position="93"/>
        <end position="112"/>
    </location>
</feature>
<proteinExistence type="predicted"/>
<feature type="transmembrane region" description="Helical" evidence="1">
    <location>
        <begin position="124"/>
        <end position="142"/>
    </location>
</feature>
<dbReference type="AlphaFoldDB" id="A0A6B0GH35"/>
<organism evidence="2 3">
    <name type="scientific">Halomarina oriensis</name>
    <dbReference type="NCBI Taxonomy" id="671145"/>
    <lineage>
        <taxon>Archaea</taxon>
        <taxon>Methanobacteriati</taxon>
        <taxon>Methanobacteriota</taxon>
        <taxon>Stenosarchaea group</taxon>
        <taxon>Halobacteria</taxon>
        <taxon>Halobacteriales</taxon>
        <taxon>Natronomonadaceae</taxon>
        <taxon>Halomarina</taxon>
    </lineage>
</organism>
<keyword evidence="1" id="KW-0472">Membrane</keyword>
<reference evidence="2 3" key="1">
    <citation type="submission" date="2019-12" db="EMBL/GenBank/DDBJ databases">
        <title>Halocatena pleomorpha gen. nov. sp. nov., an extremely halophilic archaeon of family Halobacteriaceae isolated from saltpan soil.</title>
        <authorList>
            <person name="Pal Y."/>
            <person name="Verma A."/>
            <person name="Krishnamurthi S."/>
            <person name="Kumar P."/>
        </authorList>
    </citation>
    <scope>NUCLEOTIDE SEQUENCE [LARGE SCALE GENOMIC DNA]</scope>
    <source>
        <strain evidence="2 3">JCM 16495</strain>
    </source>
</reference>
<sequence length="181" mass="20137">MADEGFFRRLADGGLFRILTGYDLYLSLLLAVAVGWYTDGNLSSYNLSGVVDKSVGYSTSLTAVIVTGIAIIVALSDTTFLKLLKRKKVFQNFLFTFEYTALLSIVVSVYGIYVSSIEFGRLEFLAFLWLFLYLVLAVSRVISQIVSLGVRRGDVSLIEELAEIVEDSAEDDQGEIEREEN</sequence>
<dbReference type="OrthoDB" id="387141at2157"/>
<evidence type="ECO:0000313" key="3">
    <source>
        <dbReference type="Proteomes" id="UP000451471"/>
    </source>
</evidence>
<feature type="transmembrane region" description="Helical" evidence="1">
    <location>
        <begin position="15"/>
        <end position="37"/>
    </location>
</feature>
<name>A0A6B0GH35_9EURY</name>
<dbReference type="EMBL" id="WSZK01000012">
    <property type="protein sequence ID" value="MWG33890.1"/>
    <property type="molecule type" value="Genomic_DNA"/>
</dbReference>
<keyword evidence="1" id="KW-1133">Transmembrane helix</keyword>
<keyword evidence="3" id="KW-1185">Reference proteome</keyword>